<dbReference type="InterPro" id="IPR029787">
    <property type="entry name" value="Nucleotide_cyclase"/>
</dbReference>
<dbReference type="InterPro" id="IPR000014">
    <property type="entry name" value="PAS"/>
</dbReference>
<dbReference type="Gene3D" id="3.30.450.20">
    <property type="entry name" value="PAS domain"/>
    <property type="match status" value="1"/>
</dbReference>
<dbReference type="SMART" id="SM00267">
    <property type="entry name" value="GGDEF"/>
    <property type="match status" value="1"/>
</dbReference>
<feature type="domain" description="GGDEF" evidence="3">
    <location>
        <begin position="176"/>
        <end position="313"/>
    </location>
</feature>
<gene>
    <name evidence="4" type="ORF">CO657_36305</name>
</gene>
<organism evidence="4 5">
    <name type="scientific">Rhizobium acidisoli</name>
    <dbReference type="NCBI Taxonomy" id="1538158"/>
    <lineage>
        <taxon>Bacteria</taxon>
        <taxon>Pseudomonadati</taxon>
        <taxon>Pseudomonadota</taxon>
        <taxon>Alphaproteobacteria</taxon>
        <taxon>Hyphomicrobiales</taxon>
        <taxon>Rhizobiaceae</taxon>
        <taxon>Rhizobium/Agrobacterium group</taxon>
        <taxon>Rhizobium</taxon>
    </lineage>
</organism>
<proteinExistence type="predicted"/>
<sequence length="324" mass="35935">MFLDDDEALEAAQLTKQTLVDTQERMGMMLDLMPMGFLIHTKQGIIFGNQEAARLLQVRQNEVVGRHFLDFLATHVEEAAKQMEEAFHGRISVEPTEAEVRTNGGPTRTIKLIAGALPWEGNPVVQLLLQDITDLKTIQDRLHLLAVTDELTGAFNRRHAFTIGHRLFDARNAASPRLALAVLDVDHFKRVNDTYGHSAGDAALKMLTQSIQAVIEADPSLNATLARVGGEEFMILLPGMAPEAVHETCEQIRLEIERRHVLSTAGTFQITVSIGVAWRNEMDSSFDILYSKADSALYEAKAVGRNRVCFDDSSQSPSKSRMPT</sequence>
<comment type="catalytic activity">
    <reaction evidence="2">
        <text>2 GTP = 3',3'-c-di-GMP + 2 diphosphate</text>
        <dbReference type="Rhea" id="RHEA:24898"/>
        <dbReference type="ChEBI" id="CHEBI:33019"/>
        <dbReference type="ChEBI" id="CHEBI:37565"/>
        <dbReference type="ChEBI" id="CHEBI:58805"/>
        <dbReference type="EC" id="2.7.7.65"/>
    </reaction>
</comment>
<reference evidence="4 5" key="1">
    <citation type="submission" date="2019-01" db="EMBL/GenBank/DDBJ databases">
        <title>Genomic insights into the origins and evolution of symbiotic genes in the Phaseolus vulgaris microsymbionts.</title>
        <authorList>
            <person name="Tong W."/>
        </authorList>
    </citation>
    <scope>NUCLEOTIDE SEQUENCE [LARGE SCALE GENOMIC DNA]</scope>
    <source>
        <strain evidence="4 5">FH23</strain>
        <plasmid evidence="5">prapfh23d</plasmid>
    </source>
</reference>
<dbReference type="NCBIfam" id="TIGR00229">
    <property type="entry name" value="sensory_box"/>
    <property type="match status" value="1"/>
</dbReference>
<dbReference type="InterPro" id="IPR035965">
    <property type="entry name" value="PAS-like_dom_sf"/>
</dbReference>
<dbReference type="SUPFAM" id="SSF55785">
    <property type="entry name" value="PYP-like sensor domain (PAS domain)"/>
    <property type="match status" value="1"/>
</dbReference>
<dbReference type="NCBIfam" id="TIGR00254">
    <property type="entry name" value="GGDEF"/>
    <property type="match status" value="1"/>
</dbReference>
<evidence type="ECO:0000256" key="1">
    <source>
        <dbReference type="ARBA" id="ARBA00012528"/>
    </source>
</evidence>
<protein>
    <recommendedName>
        <fullName evidence="1">diguanylate cyclase</fullName>
        <ecNumber evidence="1">2.7.7.65</ecNumber>
    </recommendedName>
</protein>
<name>A0AAE6C5X8_9HYPH</name>
<evidence type="ECO:0000313" key="4">
    <source>
        <dbReference type="EMBL" id="QAS83220.1"/>
    </source>
</evidence>
<geneLocation type="plasmid" evidence="5">
    <name>prapfh23d</name>
</geneLocation>
<keyword evidence="5" id="KW-1185">Reference proteome</keyword>
<dbReference type="Proteomes" id="UP000220927">
    <property type="component" value="Plasmid pRapFH23d"/>
</dbReference>
<dbReference type="Pfam" id="PF00990">
    <property type="entry name" value="GGDEF"/>
    <property type="match status" value="1"/>
</dbReference>
<dbReference type="InterPro" id="IPR000160">
    <property type="entry name" value="GGDEF_dom"/>
</dbReference>
<dbReference type="GO" id="GO:1902201">
    <property type="term" value="P:negative regulation of bacterial-type flagellum-dependent cell motility"/>
    <property type="evidence" value="ECO:0007669"/>
    <property type="project" value="TreeGrafter"/>
</dbReference>
<dbReference type="AlphaFoldDB" id="A0AAE6C5X8"/>
<dbReference type="KEGG" id="rad:CO657_36305"/>
<dbReference type="GO" id="GO:0005886">
    <property type="term" value="C:plasma membrane"/>
    <property type="evidence" value="ECO:0007669"/>
    <property type="project" value="TreeGrafter"/>
</dbReference>
<dbReference type="PANTHER" id="PTHR45138">
    <property type="entry name" value="REGULATORY COMPONENTS OF SENSORY TRANSDUCTION SYSTEM"/>
    <property type="match status" value="1"/>
</dbReference>
<dbReference type="InterPro" id="IPR050469">
    <property type="entry name" value="Diguanylate_Cyclase"/>
</dbReference>
<evidence type="ECO:0000256" key="2">
    <source>
        <dbReference type="ARBA" id="ARBA00034247"/>
    </source>
</evidence>
<dbReference type="CDD" id="cd01949">
    <property type="entry name" value="GGDEF"/>
    <property type="match status" value="1"/>
</dbReference>
<dbReference type="SUPFAM" id="SSF55073">
    <property type="entry name" value="Nucleotide cyclase"/>
    <property type="match status" value="1"/>
</dbReference>
<dbReference type="FunFam" id="3.30.70.270:FF:000001">
    <property type="entry name" value="Diguanylate cyclase domain protein"/>
    <property type="match status" value="1"/>
</dbReference>
<keyword evidence="4" id="KW-0614">Plasmid</keyword>
<accession>A0AAE6C5X8</accession>
<dbReference type="Gene3D" id="3.30.70.270">
    <property type="match status" value="1"/>
</dbReference>
<dbReference type="GO" id="GO:0043709">
    <property type="term" value="P:cell adhesion involved in single-species biofilm formation"/>
    <property type="evidence" value="ECO:0007669"/>
    <property type="project" value="TreeGrafter"/>
</dbReference>
<dbReference type="EMBL" id="CP035002">
    <property type="protein sequence ID" value="QAS83220.1"/>
    <property type="molecule type" value="Genomic_DNA"/>
</dbReference>
<dbReference type="PROSITE" id="PS50887">
    <property type="entry name" value="GGDEF"/>
    <property type="match status" value="1"/>
</dbReference>
<dbReference type="EC" id="2.7.7.65" evidence="1"/>
<evidence type="ECO:0000259" key="3">
    <source>
        <dbReference type="PROSITE" id="PS50887"/>
    </source>
</evidence>
<dbReference type="Pfam" id="PF13426">
    <property type="entry name" value="PAS_9"/>
    <property type="match status" value="1"/>
</dbReference>
<dbReference type="GO" id="GO:0052621">
    <property type="term" value="F:diguanylate cyclase activity"/>
    <property type="evidence" value="ECO:0007669"/>
    <property type="project" value="UniProtKB-EC"/>
</dbReference>
<dbReference type="RefSeq" id="WP_054185841.1">
    <property type="nucleotide sequence ID" value="NZ_CP035002.1"/>
</dbReference>
<dbReference type="PANTHER" id="PTHR45138:SF9">
    <property type="entry name" value="DIGUANYLATE CYCLASE DGCM-RELATED"/>
    <property type="match status" value="1"/>
</dbReference>
<evidence type="ECO:0000313" key="5">
    <source>
        <dbReference type="Proteomes" id="UP000220927"/>
    </source>
</evidence>
<dbReference type="InterPro" id="IPR043128">
    <property type="entry name" value="Rev_trsase/Diguanyl_cyclase"/>
</dbReference>
<dbReference type="CDD" id="cd00130">
    <property type="entry name" value="PAS"/>
    <property type="match status" value="1"/>
</dbReference>